<keyword evidence="5" id="KW-1185">Reference proteome</keyword>
<dbReference type="AlphaFoldDB" id="A0A292YRQ5"/>
<evidence type="ECO:0000313" key="4">
    <source>
        <dbReference type="EMBL" id="GAX91094.1"/>
    </source>
</evidence>
<dbReference type="CDD" id="cd00293">
    <property type="entry name" value="USP-like"/>
    <property type="match status" value="1"/>
</dbReference>
<dbReference type="SUPFAM" id="SSF52402">
    <property type="entry name" value="Adenine nucleotide alpha hydrolases-like"/>
    <property type="match status" value="1"/>
</dbReference>
<reference evidence="5" key="1">
    <citation type="submission" date="2017-07" db="EMBL/GenBank/DDBJ databases">
        <title>Draft genome sequence of Effusibacillus lacus strain skLN1.</title>
        <authorList>
            <person name="Watanabe M."/>
            <person name="Kojima H."/>
            <person name="Fukui M."/>
        </authorList>
    </citation>
    <scope>NUCLEOTIDE SEQUENCE [LARGE SCALE GENOMIC DNA]</scope>
    <source>
        <strain evidence="5">skLN1</strain>
    </source>
</reference>
<dbReference type="GO" id="GO:0005737">
    <property type="term" value="C:cytoplasm"/>
    <property type="evidence" value="ECO:0007669"/>
    <property type="project" value="UniProtKB-SubCell"/>
</dbReference>
<comment type="similarity">
    <text evidence="1 2">Belongs to the universal stress protein A family.</text>
</comment>
<dbReference type="InterPro" id="IPR006015">
    <property type="entry name" value="Universal_stress_UspA"/>
</dbReference>
<dbReference type="InterPro" id="IPR014729">
    <property type="entry name" value="Rossmann-like_a/b/a_fold"/>
</dbReference>
<gene>
    <name evidence="4" type="ORF">EFBL_2754</name>
</gene>
<dbReference type="RefSeq" id="WP_096182827.1">
    <property type="nucleotide sequence ID" value="NZ_BDUF01000084.1"/>
</dbReference>
<evidence type="ECO:0000313" key="5">
    <source>
        <dbReference type="Proteomes" id="UP000217785"/>
    </source>
</evidence>
<sequence>MYKKILLPYDGSDHSKKAVDAAISLVEGREKDSRVTLLNVAPTLHLGPEMINLDIDLEAVVQREGEEVLKEAAEKLQAKGIPVEELVETGDAAREICLFAKHQQCDLIIMGSRGLGTFGELVLGSVSHKVLHHAPCPVLIVK</sequence>
<organism evidence="4 5">
    <name type="scientific">Effusibacillus lacus</name>
    <dbReference type="NCBI Taxonomy" id="1348429"/>
    <lineage>
        <taxon>Bacteria</taxon>
        <taxon>Bacillati</taxon>
        <taxon>Bacillota</taxon>
        <taxon>Bacilli</taxon>
        <taxon>Bacillales</taxon>
        <taxon>Alicyclobacillaceae</taxon>
        <taxon>Effusibacillus</taxon>
    </lineage>
</organism>
<dbReference type="OrthoDB" id="9777884at2"/>
<dbReference type="InterPro" id="IPR006016">
    <property type="entry name" value="UspA"/>
</dbReference>
<proteinExistence type="inferred from homology"/>
<dbReference type="PRINTS" id="PR01438">
    <property type="entry name" value="UNVRSLSTRESS"/>
</dbReference>
<comment type="subcellular location">
    <subcellularLocation>
        <location evidence="2">Cytoplasm</location>
    </subcellularLocation>
</comment>
<dbReference type="PANTHER" id="PTHR46268:SF6">
    <property type="entry name" value="UNIVERSAL STRESS PROTEIN UP12"/>
    <property type="match status" value="1"/>
</dbReference>
<evidence type="ECO:0000259" key="3">
    <source>
        <dbReference type="Pfam" id="PF00582"/>
    </source>
</evidence>
<evidence type="ECO:0000256" key="1">
    <source>
        <dbReference type="ARBA" id="ARBA00008791"/>
    </source>
</evidence>
<dbReference type="PIRSF" id="PIRSF006276">
    <property type="entry name" value="UspA"/>
    <property type="match status" value="1"/>
</dbReference>
<dbReference type="Pfam" id="PF00582">
    <property type="entry name" value="Usp"/>
    <property type="match status" value="1"/>
</dbReference>
<dbReference type="Gene3D" id="3.40.50.620">
    <property type="entry name" value="HUPs"/>
    <property type="match status" value="1"/>
</dbReference>
<dbReference type="Proteomes" id="UP000217785">
    <property type="component" value="Unassembled WGS sequence"/>
</dbReference>
<dbReference type="EMBL" id="BDUF01000084">
    <property type="protein sequence ID" value="GAX91094.1"/>
    <property type="molecule type" value="Genomic_DNA"/>
</dbReference>
<dbReference type="PANTHER" id="PTHR46268">
    <property type="entry name" value="STRESS RESPONSE PROTEIN NHAX"/>
    <property type="match status" value="1"/>
</dbReference>
<name>A0A292YRQ5_9BACL</name>
<comment type="caution">
    <text evidence="4">The sequence shown here is derived from an EMBL/GenBank/DDBJ whole genome shotgun (WGS) entry which is preliminary data.</text>
</comment>
<evidence type="ECO:0000256" key="2">
    <source>
        <dbReference type="PIRNR" id="PIRNR006276"/>
    </source>
</evidence>
<protein>
    <recommendedName>
        <fullName evidence="2">Universal stress protein</fullName>
    </recommendedName>
</protein>
<accession>A0A292YRQ5</accession>
<keyword evidence="2" id="KW-0963">Cytoplasm</keyword>
<feature type="domain" description="UspA" evidence="3">
    <location>
        <begin position="1"/>
        <end position="142"/>
    </location>
</feature>